<organism evidence="9 10">
    <name type="scientific">Catenulispora yoronensis</name>
    <dbReference type="NCBI Taxonomy" id="450799"/>
    <lineage>
        <taxon>Bacteria</taxon>
        <taxon>Bacillati</taxon>
        <taxon>Actinomycetota</taxon>
        <taxon>Actinomycetes</taxon>
        <taxon>Catenulisporales</taxon>
        <taxon>Catenulisporaceae</taxon>
        <taxon>Catenulispora</taxon>
    </lineage>
</organism>
<dbReference type="RefSeq" id="WP_344671079.1">
    <property type="nucleotide sequence ID" value="NZ_BAAAQN010000073.1"/>
</dbReference>
<dbReference type="PROSITE" id="PS50928">
    <property type="entry name" value="ABC_TM1"/>
    <property type="match status" value="1"/>
</dbReference>
<feature type="transmembrane region" description="Helical" evidence="7">
    <location>
        <begin position="122"/>
        <end position="144"/>
    </location>
</feature>
<protein>
    <submittedName>
        <fullName evidence="9">Sugar ABC transporter permease</fullName>
    </submittedName>
</protein>
<dbReference type="PANTHER" id="PTHR30193:SF37">
    <property type="entry name" value="INNER MEMBRANE ABC TRANSPORTER PERMEASE PROTEIN YCJO"/>
    <property type="match status" value="1"/>
</dbReference>
<keyword evidence="5 7" id="KW-1133">Transmembrane helix</keyword>
<evidence type="ECO:0000256" key="7">
    <source>
        <dbReference type="RuleBase" id="RU363032"/>
    </source>
</evidence>
<comment type="subcellular location">
    <subcellularLocation>
        <location evidence="1 7">Cell membrane</location>
        <topology evidence="1 7">Multi-pass membrane protein</topology>
    </subcellularLocation>
</comment>
<evidence type="ECO:0000256" key="5">
    <source>
        <dbReference type="ARBA" id="ARBA00022989"/>
    </source>
</evidence>
<name>A0ABN2VC81_9ACTN</name>
<keyword evidence="10" id="KW-1185">Reference proteome</keyword>
<dbReference type="CDD" id="cd06261">
    <property type="entry name" value="TM_PBP2"/>
    <property type="match status" value="1"/>
</dbReference>
<dbReference type="Pfam" id="PF00528">
    <property type="entry name" value="BPD_transp_1"/>
    <property type="match status" value="1"/>
</dbReference>
<evidence type="ECO:0000256" key="1">
    <source>
        <dbReference type="ARBA" id="ARBA00004651"/>
    </source>
</evidence>
<keyword evidence="3" id="KW-1003">Cell membrane</keyword>
<proteinExistence type="inferred from homology"/>
<dbReference type="PANTHER" id="PTHR30193">
    <property type="entry name" value="ABC TRANSPORTER PERMEASE PROTEIN"/>
    <property type="match status" value="1"/>
</dbReference>
<dbReference type="EMBL" id="BAAAQN010000073">
    <property type="protein sequence ID" value="GAA2059021.1"/>
    <property type="molecule type" value="Genomic_DNA"/>
</dbReference>
<keyword evidence="6 7" id="KW-0472">Membrane</keyword>
<evidence type="ECO:0000313" key="9">
    <source>
        <dbReference type="EMBL" id="GAA2059021.1"/>
    </source>
</evidence>
<feature type="transmembrane region" description="Helical" evidence="7">
    <location>
        <begin position="90"/>
        <end position="110"/>
    </location>
</feature>
<comment type="caution">
    <text evidence="9">The sequence shown here is derived from an EMBL/GenBank/DDBJ whole genome shotgun (WGS) entry which is preliminary data.</text>
</comment>
<dbReference type="InterPro" id="IPR051393">
    <property type="entry name" value="ABC_transporter_permease"/>
</dbReference>
<feature type="transmembrane region" description="Helical" evidence="7">
    <location>
        <begin position="221"/>
        <end position="246"/>
    </location>
</feature>
<dbReference type="Gene3D" id="1.10.3720.10">
    <property type="entry name" value="MetI-like"/>
    <property type="match status" value="1"/>
</dbReference>
<dbReference type="SUPFAM" id="SSF161098">
    <property type="entry name" value="MetI-like"/>
    <property type="match status" value="1"/>
</dbReference>
<evidence type="ECO:0000256" key="4">
    <source>
        <dbReference type="ARBA" id="ARBA00022692"/>
    </source>
</evidence>
<feature type="transmembrane region" description="Helical" evidence="7">
    <location>
        <begin position="21"/>
        <end position="47"/>
    </location>
</feature>
<keyword evidence="2 7" id="KW-0813">Transport</keyword>
<evidence type="ECO:0000256" key="3">
    <source>
        <dbReference type="ARBA" id="ARBA00022475"/>
    </source>
</evidence>
<reference evidence="9 10" key="1">
    <citation type="journal article" date="2019" name="Int. J. Syst. Evol. Microbiol.">
        <title>The Global Catalogue of Microorganisms (GCM) 10K type strain sequencing project: providing services to taxonomists for standard genome sequencing and annotation.</title>
        <authorList>
            <consortium name="The Broad Institute Genomics Platform"/>
            <consortium name="The Broad Institute Genome Sequencing Center for Infectious Disease"/>
            <person name="Wu L."/>
            <person name="Ma J."/>
        </authorList>
    </citation>
    <scope>NUCLEOTIDE SEQUENCE [LARGE SCALE GENOMIC DNA]</scope>
    <source>
        <strain evidence="9 10">JCM 16014</strain>
    </source>
</reference>
<accession>A0ABN2VC81</accession>
<keyword evidence="4 7" id="KW-0812">Transmembrane</keyword>
<dbReference type="InterPro" id="IPR035906">
    <property type="entry name" value="MetI-like_sf"/>
</dbReference>
<evidence type="ECO:0000259" key="8">
    <source>
        <dbReference type="PROSITE" id="PS50928"/>
    </source>
</evidence>
<feature type="domain" description="ABC transmembrane type-1" evidence="8">
    <location>
        <begin position="85"/>
        <end position="300"/>
    </location>
</feature>
<dbReference type="InterPro" id="IPR000515">
    <property type="entry name" value="MetI-like"/>
</dbReference>
<dbReference type="Proteomes" id="UP001500751">
    <property type="component" value="Unassembled WGS sequence"/>
</dbReference>
<sequence length="311" mass="34192">MTTHAERGRSSRPRPHGARSALSGLAPLAWIGPAIVLIAFAVLWPVVKMVQSSTRHWSRYGVDLGSNGTDNYSKLFKEQDLGGVLLRTGIWVVVVVSVTMLVSLGVAQLFNQRFPGRTVARWALIAPWAASVMMTAIIFKWMLYQGYGFINILLDDLGLVDRSSPTADWLGHSTSGFVWAMGVAVFVSIPFTSYTVIAGLQTVPAEVYEAAKMDGASKLRTYWSVTLPMLRPSLLVATVINVMNVFNSFPIIWEMTRGGPGYDTSTTTVFMWILKRQNIGESAALSVVNFLLVIVIVLAFLKVSKWNSEAD</sequence>
<evidence type="ECO:0000256" key="6">
    <source>
        <dbReference type="ARBA" id="ARBA00023136"/>
    </source>
</evidence>
<feature type="transmembrane region" description="Helical" evidence="7">
    <location>
        <begin position="177"/>
        <end position="200"/>
    </location>
</feature>
<evidence type="ECO:0000256" key="2">
    <source>
        <dbReference type="ARBA" id="ARBA00022448"/>
    </source>
</evidence>
<feature type="transmembrane region" description="Helical" evidence="7">
    <location>
        <begin position="282"/>
        <end position="301"/>
    </location>
</feature>
<evidence type="ECO:0000313" key="10">
    <source>
        <dbReference type="Proteomes" id="UP001500751"/>
    </source>
</evidence>
<comment type="similarity">
    <text evidence="7">Belongs to the binding-protein-dependent transport system permease family.</text>
</comment>
<gene>
    <name evidence="9" type="ORF">GCM10009839_81420</name>
</gene>